<comment type="caution">
    <text evidence="9">The sequence shown here is derived from an EMBL/GenBank/DDBJ whole genome shotgun (WGS) entry which is preliminary data.</text>
</comment>
<evidence type="ECO:0000256" key="1">
    <source>
        <dbReference type="ARBA" id="ARBA00004651"/>
    </source>
</evidence>
<evidence type="ECO:0000256" key="2">
    <source>
        <dbReference type="ARBA" id="ARBA00022448"/>
    </source>
</evidence>
<evidence type="ECO:0000313" key="9">
    <source>
        <dbReference type="EMBL" id="GAE90486.1"/>
    </source>
</evidence>
<comment type="subcellular location">
    <subcellularLocation>
        <location evidence="1 7">Cell membrane</location>
        <topology evidence="1 7">Multi-pass membrane protein</topology>
    </subcellularLocation>
</comment>
<keyword evidence="10" id="KW-1185">Reference proteome</keyword>
<dbReference type="PROSITE" id="PS50928">
    <property type="entry name" value="ABC_TM1"/>
    <property type="match status" value="1"/>
</dbReference>
<gene>
    <name evidence="9" type="ORF">JCM21531_4103</name>
</gene>
<keyword evidence="4 7" id="KW-0812">Transmembrane</keyword>
<dbReference type="PANTHER" id="PTHR30151:SF20">
    <property type="entry name" value="ABC TRANSPORTER PERMEASE PROTEIN HI_0355-RELATED"/>
    <property type="match status" value="1"/>
</dbReference>
<dbReference type="GO" id="GO:0055085">
    <property type="term" value="P:transmembrane transport"/>
    <property type="evidence" value="ECO:0007669"/>
    <property type="project" value="InterPro"/>
</dbReference>
<comment type="similarity">
    <text evidence="7">Belongs to the binding-protein-dependent transport system permease family.</text>
</comment>
<dbReference type="SUPFAM" id="SSF161098">
    <property type="entry name" value="MetI-like"/>
    <property type="match status" value="1"/>
</dbReference>
<evidence type="ECO:0000256" key="5">
    <source>
        <dbReference type="ARBA" id="ARBA00022989"/>
    </source>
</evidence>
<sequence>MNEFIKSGDLLLHHSMVTIAETVLGFILGLVLAILLSLLMSSFKLFRSIFYPFMFLSQTIPIIVVAPLITVWFGFGIVAKLIVCVLVVFFPIALNLTEGLSSYDKDLEDLLICMNASKLQIFMKLKLPSALVHFFSGLKIAAAYAVMGAIMSEWTGAKSGLGIFLTRSMNSFKTAAMFADIAIISAFSILLYALIKLIEKRFIKWNVKG</sequence>
<protein>
    <submittedName>
        <fullName evidence="9">Hydroxymethylpyrimidine ABC transporter</fullName>
    </submittedName>
</protein>
<feature type="transmembrane region" description="Helical" evidence="7">
    <location>
        <begin position="49"/>
        <end position="69"/>
    </location>
</feature>
<dbReference type="InterPro" id="IPR035906">
    <property type="entry name" value="MetI-like_sf"/>
</dbReference>
<proteinExistence type="inferred from homology"/>
<dbReference type="EMBL" id="BAVR01000073">
    <property type="protein sequence ID" value="GAE90486.1"/>
    <property type="molecule type" value="Genomic_DNA"/>
</dbReference>
<feature type="transmembrane region" description="Helical" evidence="7">
    <location>
        <begin position="12"/>
        <end position="37"/>
    </location>
</feature>
<evidence type="ECO:0000259" key="8">
    <source>
        <dbReference type="PROSITE" id="PS50928"/>
    </source>
</evidence>
<dbReference type="PANTHER" id="PTHR30151">
    <property type="entry name" value="ALKANE SULFONATE ABC TRANSPORTER-RELATED, MEMBRANE SUBUNIT"/>
    <property type="match status" value="1"/>
</dbReference>
<dbReference type="CDD" id="cd06261">
    <property type="entry name" value="TM_PBP2"/>
    <property type="match status" value="1"/>
</dbReference>
<name>W4VBD8_9FIRM</name>
<feature type="transmembrane region" description="Helical" evidence="7">
    <location>
        <begin position="172"/>
        <end position="195"/>
    </location>
</feature>
<evidence type="ECO:0000313" key="10">
    <source>
        <dbReference type="Proteomes" id="UP000019109"/>
    </source>
</evidence>
<evidence type="ECO:0000256" key="3">
    <source>
        <dbReference type="ARBA" id="ARBA00022475"/>
    </source>
</evidence>
<keyword evidence="2 7" id="KW-0813">Transport</keyword>
<keyword evidence="6 7" id="KW-0472">Membrane</keyword>
<dbReference type="GO" id="GO:0005886">
    <property type="term" value="C:plasma membrane"/>
    <property type="evidence" value="ECO:0007669"/>
    <property type="project" value="UniProtKB-SubCell"/>
</dbReference>
<keyword evidence="3" id="KW-1003">Cell membrane</keyword>
<keyword evidence="5 7" id="KW-1133">Transmembrane helix</keyword>
<dbReference type="AlphaFoldDB" id="W4VBD8"/>
<dbReference type="STRING" id="1294263.JCM21531_4103"/>
<feature type="transmembrane region" description="Helical" evidence="7">
    <location>
        <begin position="75"/>
        <end position="96"/>
    </location>
</feature>
<evidence type="ECO:0000256" key="7">
    <source>
        <dbReference type="RuleBase" id="RU363032"/>
    </source>
</evidence>
<evidence type="ECO:0000256" key="6">
    <source>
        <dbReference type="ARBA" id="ARBA00023136"/>
    </source>
</evidence>
<dbReference type="InterPro" id="IPR000515">
    <property type="entry name" value="MetI-like"/>
</dbReference>
<accession>W4VBD8</accession>
<reference evidence="9" key="1">
    <citation type="journal article" date="2014" name="Genome Announc.">
        <title>Draft Genome Sequence of Clostridium straminisolvens Strain JCM 21531T, Isolated from a Cellulose-Degrading Bacterial Community.</title>
        <authorList>
            <person name="Yuki M."/>
            <person name="Oshima K."/>
            <person name="Suda W."/>
            <person name="Sakamoto M."/>
            <person name="Kitamura K."/>
            <person name="Iida T."/>
            <person name="Hattori M."/>
            <person name="Ohkuma M."/>
        </authorList>
    </citation>
    <scope>NUCLEOTIDE SEQUENCE [LARGE SCALE GENOMIC DNA]</scope>
    <source>
        <strain evidence="9">JCM 21531</strain>
    </source>
</reference>
<dbReference type="RefSeq" id="WP_243467781.1">
    <property type="nucleotide sequence ID" value="NZ_BAVR01000073.1"/>
</dbReference>
<feature type="domain" description="ABC transmembrane type-1" evidence="8">
    <location>
        <begin position="11"/>
        <end position="199"/>
    </location>
</feature>
<dbReference type="Pfam" id="PF00528">
    <property type="entry name" value="BPD_transp_1"/>
    <property type="match status" value="1"/>
</dbReference>
<dbReference type="Proteomes" id="UP000019109">
    <property type="component" value="Unassembled WGS sequence"/>
</dbReference>
<dbReference type="Gene3D" id="1.10.3720.10">
    <property type="entry name" value="MetI-like"/>
    <property type="match status" value="1"/>
</dbReference>
<evidence type="ECO:0000256" key="4">
    <source>
        <dbReference type="ARBA" id="ARBA00022692"/>
    </source>
</evidence>
<organism evidence="9 10">
    <name type="scientific">Acetivibrio straminisolvens JCM 21531</name>
    <dbReference type="NCBI Taxonomy" id="1294263"/>
    <lineage>
        <taxon>Bacteria</taxon>
        <taxon>Bacillati</taxon>
        <taxon>Bacillota</taxon>
        <taxon>Clostridia</taxon>
        <taxon>Eubacteriales</taxon>
        <taxon>Oscillospiraceae</taxon>
        <taxon>Acetivibrio</taxon>
    </lineage>
</organism>
<feature type="transmembrane region" description="Helical" evidence="7">
    <location>
        <begin position="130"/>
        <end position="152"/>
    </location>
</feature>